<dbReference type="GO" id="GO:0001682">
    <property type="term" value="P:tRNA 5'-leader removal"/>
    <property type="evidence" value="ECO:0007669"/>
    <property type="project" value="InterPro"/>
</dbReference>
<accession>A0A9P0GVI7</accession>
<dbReference type="Gene3D" id="2.30.30.210">
    <property type="entry name" value="Ribonuclease P/MRP, subunit p29"/>
    <property type="match status" value="1"/>
</dbReference>
<dbReference type="PANTHER" id="PTHR13348:SF0">
    <property type="entry name" value="RIBONUCLEASE P PROTEIN SUBUNIT P29"/>
    <property type="match status" value="1"/>
</dbReference>
<dbReference type="InterPro" id="IPR036980">
    <property type="entry name" value="RNase_P/MRP_Rpp29_sf"/>
</dbReference>
<dbReference type="OrthoDB" id="124041at2759"/>
<evidence type="ECO:0000313" key="12">
    <source>
        <dbReference type="Proteomes" id="UP001153737"/>
    </source>
</evidence>
<dbReference type="GO" id="GO:0033204">
    <property type="term" value="F:ribonuclease P RNA binding"/>
    <property type="evidence" value="ECO:0007669"/>
    <property type="project" value="InterPro"/>
</dbReference>
<evidence type="ECO:0000256" key="1">
    <source>
        <dbReference type="ARBA" id="ARBA00002435"/>
    </source>
</evidence>
<proteinExistence type="inferred from homology"/>
<comment type="similarity">
    <text evidence="3">Belongs to the eukaryotic/archaeal RNase P protein component 1 family.</text>
</comment>
<evidence type="ECO:0000256" key="3">
    <source>
        <dbReference type="ARBA" id="ARBA00006181"/>
    </source>
</evidence>
<dbReference type="Pfam" id="PF01868">
    <property type="entry name" value="RNase_P-MRP_p29"/>
    <property type="match status" value="1"/>
</dbReference>
<dbReference type="HAMAP" id="MF_00754">
    <property type="entry name" value="RNase_P_1"/>
    <property type="match status" value="1"/>
</dbReference>
<organism evidence="11 12">
    <name type="scientific">Phaedon cochleariae</name>
    <name type="common">Mustard beetle</name>
    <dbReference type="NCBI Taxonomy" id="80249"/>
    <lineage>
        <taxon>Eukaryota</taxon>
        <taxon>Metazoa</taxon>
        <taxon>Ecdysozoa</taxon>
        <taxon>Arthropoda</taxon>
        <taxon>Hexapoda</taxon>
        <taxon>Insecta</taxon>
        <taxon>Pterygota</taxon>
        <taxon>Neoptera</taxon>
        <taxon>Endopterygota</taxon>
        <taxon>Coleoptera</taxon>
        <taxon>Polyphaga</taxon>
        <taxon>Cucujiformia</taxon>
        <taxon>Chrysomeloidea</taxon>
        <taxon>Chrysomelidae</taxon>
        <taxon>Chrysomelinae</taxon>
        <taxon>Chrysomelini</taxon>
        <taxon>Phaedon</taxon>
    </lineage>
</organism>
<evidence type="ECO:0000256" key="9">
    <source>
        <dbReference type="ARBA" id="ARBA00022801"/>
    </source>
</evidence>
<comment type="function">
    <text evidence="1">Component of ribonuclease P, a ribonucleoprotein complex that generates mature tRNA molecules by cleaving their 5'-ends.</text>
</comment>
<dbReference type="AlphaFoldDB" id="A0A9P0GVI7"/>
<dbReference type="SUPFAM" id="SSF101744">
    <property type="entry name" value="Rof/RNase P subunit-like"/>
    <property type="match status" value="1"/>
</dbReference>
<evidence type="ECO:0000256" key="2">
    <source>
        <dbReference type="ARBA" id="ARBA00004123"/>
    </source>
</evidence>
<dbReference type="GO" id="GO:0016787">
    <property type="term" value="F:hydrolase activity"/>
    <property type="evidence" value="ECO:0007669"/>
    <property type="project" value="UniProtKB-KW"/>
</dbReference>
<keyword evidence="7" id="KW-0540">Nuclease</keyword>
<dbReference type="InterPro" id="IPR016848">
    <property type="entry name" value="RNase_P/MRP_Rpp29-subunit"/>
</dbReference>
<dbReference type="GO" id="GO:0004519">
    <property type="term" value="F:endonuclease activity"/>
    <property type="evidence" value="ECO:0007669"/>
    <property type="project" value="UniProtKB-KW"/>
</dbReference>
<dbReference type="GO" id="GO:0030677">
    <property type="term" value="C:ribonuclease P complex"/>
    <property type="evidence" value="ECO:0007669"/>
    <property type="project" value="InterPro"/>
</dbReference>
<comment type="subunit">
    <text evidence="10">Component of nuclear RNase P and RNase MRP ribonucleoproteins. RNase P consists of a catalytic RNA moiety and 10 different protein chains; POP1, POP4, POP5, POP7, RPP14, RPP21, RPP25, RPP30, RPP38 and RPP40. Within the RNase P complex, POP1, POP7 and RPP25 form the 'finger' subcomplex, POP5, RPP14, RPP40 and homodimeric RPP30 form the 'palm' subcomplex, and RPP21, POP4 and RPP38 form the 'wrist' subcomplex. All subunits of the RNase P complex interact with the catalytic RNA. Several subunits of RNase P are also part of the RNase MRP complex. RNase MRP consists of a catalytic RNA moiety and about 8 protein subunits; POP1, POP7, RPP25, RPP30, RPP38, RPP40 and possibly also POP4 and POP5.</text>
</comment>
<evidence type="ECO:0000256" key="10">
    <source>
        <dbReference type="ARBA" id="ARBA00046486"/>
    </source>
</evidence>
<dbReference type="GO" id="GO:0005634">
    <property type="term" value="C:nucleus"/>
    <property type="evidence" value="ECO:0007669"/>
    <property type="project" value="UniProtKB-SubCell"/>
</dbReference>
<evidence type="ECO:0000313" key="11">
    <source>
        <dbReference type="EMBL" id="CAH1163299.1"/>
    </source>
</evidence>
<keyword evidence="12" id="KW-1185">Reference proteome</keyword>
<evidence type="ECO:0000256" key="7">
    <source>
        <dbReference type="ARBA" id="ARBA00022722"/>
    </source>
</evidence>
<reference evidence="11" key="1">
    <citation type="submission" date="2022-01" db="EMBL/GenBank/DDBJ databases">
        <authorList>
            <person name="King R."/>
        </authorList>
    </citation>
    <scope>NUCLEOTIDE SEQUENCE</scope>
</reference>
<protein>
    <recommendedName>
        <fullName evidence="4">Ribonuclease P protein subunit p29</fullName>
    </recommendedName>
</protein>
<keyword evidence="6" id="KW-0819">tRNA processing</keyword>
<name>A0A9P0GVI7_PHACE</name>
<dbReference type="InterPro" id="IPR002730">
    <property type="entry name" value="Rpp29/RNP1"/>
</dbReference>
<dbReference type="GO" id="GO:0006364">
    <property type="term" value="P:rRNA processing"/>
    <property type="evidence" value="ECO:0007669"/>
    <property type="project" value="TreeGrafter"/>
</dbReference>
<dbReference type="InterPro" id="IPR023538">
    <property type="entry name" value="RNP1"/>
</dbReference>
<keyword evidence="8" id="KW-0255">Endonuclease</keyword>
<gene>
    <name evidence="11" type="ORF">PHAECO_LOCUS8390</name>
</gene>
<evidence type="ECO:0000256" key="6">
    <source>
        <dbReference type="ARBA" id="ARBA00022694"/>
    </source>
</evidence>
<dbReference type="InterPro" id="IPR023534">
    <property type="entry name" value="Rof/RNase_P-like"/>
</dbReference>
<dbReference type="PANTHER" id="PTHR13348">
    <property type="entry name" value="RIBONUCLEASE P SUBUNIT P29"/>
    <property type="match status" value="1"/>
</dbReference>
<evidence type="ECO:0000256" key="5">
    <source>
        <dbReference type="ARBA" id="ARBA00022490"/>
    </source>
</evidence>
<reference evidence="11" key="2">
    <citation type="submission" date="2022-10" db="EMBL/GenBank/DDBJ databases">
        <authorList>
            <consortium name="ENA_rothamsted_submissions"/>
            <consortium name="culmorum"/>
            <person name="King R."/>
        </authorList>
    </citation>
    <scope>NUCLEOTIDE SEQUENCE</scope>
</reference>
<evidence type="ECO:0000256" key="8">
    <source>
        <dbReference type="ARBA" id="ARBA00022759"/>
    </source>
</evidence>
<keyword evidence="9" id="KW-0378">Hydrolase</keyword>
<dbReference type="GO" id="GO:0000172">
    <property type="term" value="C:ribonuclease MRP complex"/>
    <property type="evidence" value="ECO:0007669"/>
    <property type="project" value="InterPro"/>
</dbReference>
<dbReference type="EMBL" id="OU896710">
    <property type="protein sequence ID" value="CAH1163299.1"/>
    <property type="molecule type" value="Genomic_DNA"/>
</dbReference>
<dbReference type="SMART" id="SM00538">
    <property type="entry name" value="POP4"/>
    <property type="match status" value="1"/>
</dbReference>
<keyword evidence="5" id="KW-0963">Cytoplasm</keyword>
<comment type="subcellular location">
    <subcellularLocation>
        <location evidence="2">Nucleus</location>
    </subcellularLocation>
</comment>
<sequence length="227" mass="26069">MSSLTDIKSLLGTNLPNNILPVRKYNHEQSTNYLKYVLKKNLPKSDNKNLTNDFHWQFLLDRHSFQKKKRLQKKKSFLSRKQRSELNLLKLPKTGWSYSSLQAIRSAWKDYMKENLNLLTAAPDCAEQDWNSFSTIVGKSELVGAEMSVIKSKVPSLVGMKGTVVLESKMTFQIVTESSKLKTIVKDSSVFCFYLDNMKFTVYGKYIATRPSERSVKKNKGPMVPEI</sequence>
<evidence type="ECO:0000256" key="4">
    <source>
        <dbReference type="ARBA" id="ARBA00016225"/>
    </source>
</evidence>
<dbReference type="Proteomes" id="UP001153737">
    <property type="component" value="Chromosome 4"/>
</dbReference>